<reference evidence="1 2" key="1">
    <citation type="submission" date="2022-09" db="EMBL/GenBank/DDBJ databases">
        <title>Complete genome sequence of Janibacter terrae strain COS04-44, PCL-degrading bacteria isolated from oil spilled coast.</title>
        <authorList>
            <person name="Park H."/>
            <person name="Kim J.Y."/>
            <person name="An S.H."/>
            <person name="Lee C.M."/>
            <person name="Weon H.-Y."/>
        </authorList>
    </citation>
    <scope>NUCLEOTIDE SEQUENCE [LARGE SCALE GENOMIC DNA]</scope>
    <source>
        <strain evidence="1 2">COS04-44</strain>
    </source>
</reference>
<gene>
    <name evidence="1" type="ORF">N5P18_06865</name>
</gene>
<evidence type="ECO:0000313" key="1">
    <source>
        <dbReference type="EMBL" id="WWF06584.1"/>
    </source>
</evidence>
<name>A0ABZ2FGW8_9MICO</name>
<accession>A0ABZ2FGW8</accession>
<dbReference type="EMBL" id="CP104874">
    <property type="protein sequence ID" value="WWF06584.1"/>
    <property type="molecule type" value="Genomic_DNA"/>
</dbReference>
<sequence length="159" mass="17792">MTTTVTYPSEVVPGPPPIRLEMPDGWTHVWAPETLIAIRDDAQGVDHFLANVVVRYYQRMAPFGGEEIHAELQEYVDARRDGELSPLRSQTVGDREWLGAELAFVDDQAGTVGQAHWFTAQQTHDVLDVIQVTGSYAGSRRETDYAIIDRVVDSIRVNP</sequence>
<dbReference type="Proteomes" id="UP001381003">
    <property type="component" value="Chromosome"/>
</dbReference>
<keyword evidence="2" id="KW-1185">Reference proteome</keyword>
<dbReference type="Gene3D" id="3.40.1000.10">
    <property type="entry name" value="Mog1/PsbP, alpha/beta/alpha sandwich"/>
    <property type="match status" value="1"/>
</dbReference>
<evidence type="ECO:0008006" key="3">
    <source>
        <dbReference type="Google" id="ProtNLM"/>
    </source>
</evidence>
<protein>
    <recommendedName>
        <fullName evidence="3">DUF1795 domain-containing protein</fullName>
    </recommendedName>
</protein>
<evidence type="ECO:0000313" key="2">
    <source>
        <dbReference type="Proteomes" id="UP001381003"/>
    </source>
</evidence>
<organism evidence="1 2">
    <name type="scientific">Janibacter terrae</name>
    <dbReference type="NCBI Taxonomy" id="103817"/>
    <lineage>
        <taxon>Bacteria</taxon>
        <taxon>Bacillati</taxon>
        <taxon>Actinomycetota</taxon>
        <taxon>Actinomycetes</taxon>
        <taxon>Micrococcales</taxon>
        <taxon>Intrasporangiaceae</taxon>
        <taxon>Janibacter</taxon>
    </lineage>
</organism>
<dbReference type="RefSeq" id="WP_068327691.1">
    <property type="nucleotide sequence ID" value="NZ_CP104874.1"/>
</dbReference>
<proteinExistence type="predicted"/>